<evidence type="ECO:0000313" key="2">
    <source>
        <dbReference type="EMBL" id="SOE01267.1"/>
    </source>
</evidence>
<dbReference type="OrthoDB" id="10018154at2"/>
<dbReference type="EMBL" id="OCNK01000003">
    <property type="protein sequence ID" value="SOE01267.1"/>
    <property type="molecule type" value="Genomic_DNA"/>
</dbReference>
<dbReference type="AlphaFoldDB" id="A0A286H0I0"/>
<feature type="region of interest" description="Disordered" evidence="1">
    <location>
        <begin position="54"/>
        <end position="92"/>
    </location>
</feature>
<name>A0A286H0I0_9ACTN</name>
<reference evidence="3" key="1">
    <citation type="submission" date="2017-09" db="EMBL/GenBank/DDBJ databases">
        <authorList>
            <person name="Varghese N."/>
            <person name="Submissions S."/>
        </authorList>
    </citation>
    <scope>NUCLEOTIDE SEQUENCE [LARGE SCALE GENOMIC DNA]</scope>
    <source>
        <strain evidence="3">DSM 44270</strain>
    </source>
</reference>
<dbReference type="Proteomes" id="UP000219482">
    <property type="component" value="Unassembled WGS sequence"/>
</dbReference>
<accession>A0A286H0I0</accession>
<keyword evidence="3" id="KW-1185">Reference proteome</keyword>
<dbReference type="RefSeq" id="WP_097184710.1">
    <property type="nucleotide sequence ID" value="NZ_OCNK01000003.1"/>
</dbReference>
<protein>
    <submittedName>
        <fullName evidence="2">Uncharacterized protein</fullName>
    </submittedName>
</protein>
<proteinExistence type="predicted"/>
<sequence length="126" mass="12841">MIARLVGILGALVLAGWLYWLTARVQFLLTHVESTLDRADQALAAAMAVVAAAPPTPAPSGDMAQGPVAGPPVPVPPTGPSPAGGPPTVPSGMALELEKQALVERAFPVHGAPRRFTFKASDDGTA</sequence>
<evidence type="ECO:0000313" key="3">
    <source>
        <dbReference type="Proteomes" id="UP000219482"/>
    </source>
</evidence>
<feature type="compositionally biased region" description="Pro residues" evidence="1">
    <location>
        <begin position="69"/>
        <end position="89"/>
    </location>
</feature>
<organism evidence="2 3">
    <name type="scientific">Blastococcus haudaquaticus</name>
    <dbReference type="NCBI Taxonomy" id="1938745"/>
    <lineage>
        <taxon>Bacteria</taxon>
        <taxon>Bacillati</taxon>
        <taxon>Actinomycetota</taxon>
        <taxon>Actinomycetes</taxon>
        <taxon>Geodermatophilales</taxon>
        <taxon>Geodermatophilaceae</taxon>
        <taxon>Blastococcus</taxon>
    </lineage>
</organism>
<evidence type="ECO:0000256" key="1">
    <source>
        <dbReference type="SAM" id="MobiDB-lite"/>
    </source>
</evidence>
<gene>
    <name evidence="2" type="ORF">SAMN06272739_3059</name>
</gene>